<dbReference type="PROSITE" id="PS50943">
    <property type="entry name" value="HTH_CROC1"/>
    <property type="match status" value="1"/>
</dbReference>
<dbReference type="GO" id="GO:0005829">
    <property type="term" value="C:cytosol"/>
    <property type="evidence" value="ECO:0007669"/>
    <property type="project" value="TreeGrafter"/>
</dbReference>
<proteinExistence type="predicted"/>
<dbReference type="Proteomes" id="UP000605848">
    <property type="component" value="Unassembled WGS sequence"/>
</dbReference>
<dbReference type="InterPro" id="IPR013096">
    <property type="entry name" value="Cupin_2"/>
</dbReference>
<dbReference type="InterPro" id="IPR011051">
    <property type="entry name" value="RmlC_Cupin_sf"/>
</dbReference>
<dbReference type="PANTHER" id="PTHR46797">
    <property type="entry name" value="HTH-TYPE TRANSCRIPTIONAL REGULATOR"/>
    <property type="match status" value="1"/>
</dbReference>
<dbReference type="SUPFAM" id="SSF51182">
    <property type="entry name" value="RmlC-like cupins"/>
    <property type="match status" value="1"/>
</dbReference>
<dbReference type="GO" id="GO:0003677">
    <property type="term" value="F:DNA binding"/>
    <property type="evidence" value="ECO:0007669"/>
    <property type="project" value="UniProtKB-KW"/>
</dbReference>
<organism evidence="3 4">
    <name type="scientific">Microvirga aerilata</name>
    <dbReference type="NCBI Taxonomy" id="670292"/>
    <lineage>
        <taxon>Bacteria</taxon>
        <taxon>Pseudomonadati</taxon>
        <taxon>Pseudomonadota</taxon>
        <taxon>Alphaproteobacteria</taxon>
        <taxon>Hyphomicrobiales</taxon>
        <taxon>Methylobacteriaceae</taxon>
        <taxon>Microvirga</taxon>
    </lineage>
</organism>
<dbReference type="CDD" id="cd02209">
    <property type="entry name" value="cupin_XRE_C"/>
    <property type="match status" value="1"/>
</dbReference>
<feature type="domain" description="HTH cro/C1-type" evidence="2">
    <location>
        <begin position="19"/>
        <end position="73"/>
    </location>
</feature>
<accession>A0A936ZE95</accession>
<sequence length="196" mass="21999">MLSETVVSGLEQYRIGEKLRSLRLKKKLGLIQLGEHTGLSPAMLSKIERGQLFPTLPTLLRIALVFGVGLEHFFVKGSERPTFAVVRKEDRLRLPDRPGEETPSYYFESLDFPVTDRKLQAFYAEFPTPSKASELHQHEGAELIYVLKGQLVVSITGDDVVLNEGDAMYFDSGVPHSYYRREGRSLCSAIVVTAPK</sequence>
<protein>
    <submittedName>
        <fullName evidence="3">Cupin domain-containing protein</fullName>
    </submittedName>
</protein>
<reference evidence="3" key="1">
    <citation type="submission" date="2021-01" db="EMBL/GenBank/DDBJ databases">
        <title>Microvirga sp.</title>
        <authorList>
            <person name="Kim M.K."/>
        </authorList>
    </citation>
    <scope>NUCLEOTIDE SEQUENCE</scope>
    <source>
        <strain evidence="3">5420S-16</strain>
    </source>
</reference>
<dbReference type="Pfam" id="PF07883">
    <property type="entry name" value="Cupin_2"/>
    <property type="match status" value="1"/>
</dbReference>
<evidence type="ECO:0000259" key="2">
    <source>
        <dbReference type="PROSITE" id="PS50943"/>
    </source>
</evidence>
<dbReference type="RefSeq" id="WP_202066044.1">
    <property type="nucleotide sequence ID" value="NZ_JAEQMY010000168.1"/>
</dbReference>
<evidence type="ECO:0000256" key="1">
    <source>
        <dbReference type="ARBA" id="ARBA00023125"/>
    </source>
</evidence>
<evidence type="ECO:0000313" key="4">
    <source>
        <dbReference type="Proteomes" id="UP000605848"/>
    </source>
</evidence>
<dbReference type="EMBL" id="JAEQMY010000168">
    <property type="protein sequence ID" value="MBL0408236.1"/>
    <property type="molecule type" value="Genomic_DNA"/>
</dbReference>
<dbReference type="Gene3D" id="2.60.120.10">
    <property type="entry name" value="Jelly Rolls"/>
    <property type="match status" value="1"/>
</dbReference>
<dbReference type="SMART" id="SM00530">
    <property type="entry name" value="HTH_XRE"/>
    <property type="match status" value="1"/>
</dbReference>
<keyword evidence="1" id="KW-0238">DNA-binding</keyword>
<keyword evidence="4" id="KW-1185">Reference proteome</keyword>
<dbReference type="InterPro" id="IPR001387">
    <property type="entry name" value="Cro/C1-type_HTH"/>
</dbReference>
<dbReference type="PANTHER" id="PTHR46797:SF19">
    <property type="entry name" value="BLL2473 PROTEIN"/>
    <property type="match status" value="1"/>
</dbReference>
<name>A0A936ZE95_9HYPH</name>
<dbReference type="InterPro" id="IPR010982">
    <property type="entry name" value="Lambda_DNA-bd_dom_sf"/>
</dbReference>
<comment type="caution">
    <text evidence="3">The sequence shown here is derived from an EMBL/GenBank/DDBJ whole genome shotgun (WGS) entry which is preliminary data.</text>
</comment>
<dbReference type="Gene3D" id="1.10.260.40">
    <property type="entry name" value="lambda repressor-like DNA-binding domains"/>
    <property type="match status" value="1"/>
</dbReference>
<dbReference type="Pfam" id="PF01381">
    <property type="entry name" value="HTH_3"/>
    <property type="match status" value="1"/>
</dbReference>
<dbReference type="AlphaFoldDB" id="A0A936ZE95"/>
<dbReference type="CDD" id="cd00093">
    <property type="entry name" value="HTH_XRE"/>
    <property type="match status" value="1"/>
</dbReference>
<dbReference type="InterPro" id="IPR014710">
    <property type="entry name" value="RmlC-like_jellyroll"/>
</dbReference>
<dbReference type="GO" id="GO:0003700">
    <property type="term" value="F:DNA-binding transcription factor activity"/>
    <property type="evidence" value="ECO:0007669"/>
    <property type="project" value="TreeGrafter"/>
</dbReference>
<evidence type="ECO:0000313" key="3">
    <source>
        <dbReference type="EMBL" id="MBL0408236.1"/>
    </source>
</evidence>
<gene>
    <name evidence="3" type="ORF">JKG68_30610</name>
</gene>
<dbReference type="InterPro" id="IPR050807">
    <property type="entry name" value="TransReg_Diox_bact_type"/>
</dbReference>
<dbReference type="SUPFAM" id="SSF47413">
    <property type="entry name" value="lambda repressor-like DNA-binding domains"/>
    <property type="match status" value="1"/>
</dbReference>